<keyword evidence="2" id="KW-1185">Reference proteome</keyword>
<evidence type="ECO:0000313" key="2">
    <source>
        <dbReference type="Proteomes" id="UP000295328"/>
    </source>
</evidence>
<evidence type="ECO:0000313" key="1">
    <source>
        <dbReference type="EMBL" id="TDM01016.1"/>
    </source>
</evidence>
<dbReference type="OrthoDB" id="2418014at2"/>
<accession>A0A4R6BHN1</accession>
<dbReference type="AlphaFoldDB" id="A0A4R6BHN1"/>
<dbReference type="EMBL" id="SCWE01000008">
    <property type="protein sequence ID" value="TDM01016.1"/>
    <property type="molecule type" value="Genomic_DNA"/>
</dbReference>
<sequence>MSSDFINGRCILPPNARAFKYDVMFKLALEAVPAITSYSSAFTRKEIIFDFFFVSLTCSSLHSVKNISYPFVIFYATPFRSDVMYRFRLFPIRSQPFTRLL</sequence>
<protein>
    <submittedName>
        <fullName evidence="1">Uncharacterized protein</fullName>
    </submittedName>
</protein>
<name>A0A4R6BHN1_9STAP</name>
<dbReference type="Proteomes" id="UP000295328">
    <property type="component" value="Unassembled WGS sequence"/>
</dbReference>
<gene>
    <name evidence="1" type="ORF">ERX37_11025</name>
</gene>
<comment type="caution">
    <text evidence="1">The sequence shown here is derived from an EMBL/GenBank/DDBJ whole genome shotgun (WGS) entry which is preliminary data.</text>
</comment>
<organism evidence="1 2">
    <name type="scientific">Macrococcus hajekii</name>
    <dbReference type="NCBI Taxonomy" id="198482"/>
    <lineage>
        <taxon>Bacteria</taxon>
        <taxon>Bacillati</taxon>
        <taxon>Bacillota</taxon>
        <taxon>Bacilli</taxon>
        <taxon>Bacillales</taxon>
        <taxon>Staphylococcaceae</taxon>
        <taxon>Macrococcus</taxon>
    </lineage>
</organism>
<reference evidence="1 2" key="1">
    <citation type="submission" date="2019-01" db="EMBL/GenBank/DDBJ databases">
        <title>Draft genome sequences of the type strains of six Macrococcus species.</title>
        <authorList>
            <person name="Mazhar S."/>
            <person name="Altermann E."/>
            <person name="Hill C."/>
            <person name="Mcauliffe O."/>
        </authorList>
    </citation>
    <scope>NUCLEOTIDE SEQUENCE [LARGE SCALE GENOMIC DNA]</scope>
    <source>
        <strain evidence="1 2">CCM4809</strain>
    </source>
</reference>
<proteinExistence type="predicted"/>